<feature type="non-terminal residue" evidence="1">
    <location>
        <position position="1"/>
    </location>
</feature>
<sequence>GLSSGAILGKALYREKIPFQITVLRQLEKREIAKILKKVQEYNNFLIFSDFGSGQYLELQTELVNKAKFNSFLILDHHIPQNVSNKEEIKLIEEIHEKTKNWHVNPYFFGIDGSVEISGAGLCYYFAKCLNQENIDLSPIAIVGAIGDIQNQGLNKSFLGLNTLILEDAMNLGLIEVVNDLNFRSLKP</sequence>
<dbReference type="InterPro" id="IPR051673">
    <property type="entry name" value="SSDNA_exonuclease_RecJ"/>
</dbReference>
<dbReference type="Gene3D" id="3.90.1640.30">
    <property type="match status" value="1"/>
</dbReference>
<dbReference type="SUPFAM" id="SSF64182">
    <property type="entry name" value="DHH phosphoesterases"/>
    <property type="match status" value="1"/>
</dbReference>
<name>X0YY99_9ZZZZ</name>
<evidence type="ECO:0008006" key="2">
    <source>
        <dbReference type="Google" id="ProtNLM"/>
    </source>
</evidence>
<comment type="caution">
    <text evidence="1">The sequence shown here is derived from an EMBL/GenBank/DDBJ whole genome shotgun (WGS) entry which is preliminary data.</text>
</comment>
<dbReference type="EMBL" id="BARS01056088">
    <property type="protein sequence ID" value="GAG51452.1"/>
    <property type="molecule type" value="Genomic_DNA"/>
</dbReference>
<reference evidence="1" key="1">
    <citation type="journal article" date="2014" name="Front. Microbiol.">
        <title>High frequency of phylogenetically diverse reductive dehalogenase-homologous genes in deep subseafloor sedimentary metagenomes.</title>
        <authorList>
            <person name="Kawai M."/>
            <person name="Futagami T."/>
            <person name="Toyoda A."/>
            <person name="Takaki Y."/>
            <person name="Nishi S."/>
            <person name="Hori S."/>
            <person name="Arai W."/>
            <person name="Tsubouchi T."/>
            <person name="Morono Y."/>
            <person name="Uchiyama I."/>
            <person name="Ito T."/>
            <person name="Fujiyama A."/>
            <person name="Inagaki F."/>
            <person name="Takami H."/>
        </authorList>
    </citation>
    <scope>NUCLEOTIDE SEQUENCE</scope>
    <source>
        <strain evidence="1">Expedition CK06-06</strain>
    </source>
</reference>
<dbReference type="AlphaFoldDB" id="X0YY99"/>
<accession>X0YY99</accession>
<dbReference type="InterPro" id="IPR038763">
    <property type="entry name" value="DHH_sf"/>
</dbReference>
<feature type="non-terminal residue" evidence="1">
    <location>
        <position position="188"/>
    </location>
</feature>
<dbReference type="PANTHER" id="PTHR30255">
    <property type="entry name" value="SINGLE-STRANDED-DNA-SPECIFIC EXONUCLEASE RECJ"/>
    <property type="match status" value="1"/>
</dbReference>
<proteinExistence type="predicted"/>
<dbReference type="PANTHER" id="PTHR30255:SF2">
    <property type="entry name" value="SINGLE-STRANDED-DNA-SPECIFIC EXONUCLEASE RECJ"/>
    <property type="match status" value="1"/>
</dbReference>
<gene>
    <name evidence="1" type="ORF">S01H1_82692</name>
</gene>
<evidence type="ECO:0000313" key="1">
    <source>
        <dbReference type="EMBL" id="GAG51452.1"/>
    </source>
</evidence>
<protein>
    <recommendedName>
        <fullName evidence="2">DDH domain-containing protein</fullName>
    </recommendedName>
</protein>
<organism evidence="1">
    <name type="scientific">marine sediment metagenome</name>
    <dbReference type="NCBI Taxonomy" id="412755"/>
    <lineage>
        <taxon>unclassified sequences</taxon>
        <taxon>metagenomes</taxon>
        <taxon>ecological metagenomes</taxon>
    </lineage>
</organism>